<feature type="compositionally biased region" description="Polar residues" evidence="1">
    <location>
        <begin position="82"/>
        <end position="91"/>
    </location>
</feature>
<accession>A0A9Q0CYZ3</accession>
<feature type="compositionally biased region" description="Basic and acidic residues" evidence="1">
    <location>
        <begin position="337"/>
        <end position="349"/>
    </location>
</feature>
<feature type="compositionally biased region" description="Polar residues" evidence="1">
    <location>
        <begin position="261"/>
        <end position="274"/>
    </location>
</feature>
<proteinExistence type="predicted"/>
<evidence type="ECO:0000313" key="3">
    <source>
        <dbReference type="EMBL" id="KAJ1702774.1"/>
    </source>
</evidence>
<feature type="region of interest" description="Disordered" evidence="1">
    <location>
        <begin position="337"/>
        <end position="362"/>
    </location>
</feature>
<comment type="caution">
    <text evidence="3">The sequence shown here is derived from an EMBL/GenBank/DDBJ whole genome shotgun (WGS) entry which is preliminary data.</text>
</comment>
<feature type="region of interest" description="Disordered" evidence="1">
    <location>
        <begin position="22"/>
        <end position="103"/>
    </location>
</feature>
<dbReference type="EMBL" id="JAMQYH010000001">
    <property type="protein sequence ID" value="KAJ1702774.1"/>
    <property type="molecule type" value="Genomic_DNA"/>
</dbReference>
<feature type="region of interest" description="Disordered" evidence="1">
    <location>
        <begin position="625"/>
        <end position="644"/>
    </location>
</feature>
<feature type="compositionally biased region" description="Low complexity" evidence="1">
    <location>
        <begin position="287"/>
        <end position="299"/>
    </location>
</feature>
<feature type="compositionally biased region" description="Low complexity" evidence="1">
    <location>
        <begin position="29"/>
        <end position="41"/>
    </location>
</feature>
<dbReference type="AlphaFoldDB" id="A0A9Q0CYZ3"/>
<dbReference type="PANTHER" id="PTHR34282">
    <property type="entry name" value="OS01G0228800 PROTEIN-RELATED"/>
    <property type="match status" value="1"/>
</dbReference>
<keyword evidence="4" id="KW-1185">Reference proteome</keyword>
<dbReference type="Proteomes" id="UP001151287">
    <property type="component" value="Unassembled WGS sequence"/>
</dbReference>
<dbReference type="OrthoDB" id="761625at2759"/>
<feature type="region of interest" description="Disordered" evidence="1">
    <location>
        <begin position="240"/>
        <end position="307"/>
    </location>
</feature>
<feature type="domain" description="DUF3741" evidence="2">
    <location>
        <begin position="304"/>
        <end position="324"/>
    </location>
</feature>
<dbReference type="PANTHER" id="PTHR34282:SF1">
    <property type="entry name" value="DUF3741 DOMAIN-CONTAINING PROTEIN"/>
    <property type="match status" value="1"/>
</dbReference>
<name>A0A9Q0CYZ3_9POAL</name>
<evidence type="ECO:0000256" key="1">
    <source>
        <dbReference type="SAM" id="MobiDB-lite"/>
    </source>
</evidence>
<dbReference type="Pfam" id="PF14383">
    <property type="entry name" value="VARLMGL"/>
    <property type="match status" value="1"/>
</dbReference>
<feature type="compositionally biased region" description="Polar residues" evidence="1">
    <location>
        <begin position="42"/>
        <end position="72"/>
    </location>
</feature>
<organism evidence="3 4">
    <name type="scientific">Rhynchospora breviuscula</name>
    <dbReference type="NCBI Taxonomy" id="2022672"/>
    <lineage>
        <taxon>Eukaryota</taxon>
        <taxon>Viridiplantae</taxon>
        <taxon>Streptophyta</taxon>
        <taxon>Embryophyta</taxon>
        <taxon>Tracheophyta</taxon>
        <taxon>Spermatophyta</taxon>
        <taxon>Magnoliopsida</taxon>
        <taxon>Liliopsida</taxon>
        <taxon>Poales</taxon>
        <taxon>Cyperaceae</taxon>
        <taxon>Cyperoideae</taxon>
        <taxon>Rhynchosporeae</taxon>
        <taxon>Rhynchospora</taxon>
    </lineage>
</organism>
<reference evidence="3" key="1">
    <citation type="journal article" date="2022" name="Cell">
        <title>Repeat-based holocentromeres influence genome architecture and karyotype evolution.</title>
        <authorList>
            <person name="Hofstatter P.G."/>
            <person name="Thangavel G."/>
            <person name="Lux T."/>
            <person name="Neumann P."/>
            <person name="Vondrak T."/>
            <person name="Novak P."/>
            <person name="Zhang M."/>
            <person name="Costa L."/>
            <person name="Castellani M."/>
            <person name="Scott A."/>
            <person name="Toegelov H."/>
            <person name="Fuchs J."/>
            <person name="Mata-Sucre Y."/>
            <person name="Dias Y."/>
            <person name="Vanzela A.L.L."/>
            <person name="Huettel B."/>
            <person name="Almeida C.C.S."/>
            <person name="Simkova H."/>
            <person name="Souza G."/>
            <person name="Pedrosa-Harand A."/>
            <person name="Macas J."/>
            <person name="Mayer K.F.X."/>
            <person name="Houben A."/>
            <person name="Marques A."/>
        </authorList>
    </citation>
    <scope>NUCLEOTIDE SEQUENCE</scope>
    <source>
        <strain evidence="3">RhyBre1mFocal</strain>
    </source>
</reference>
<sequence>MARRPDLNSEFAQKLLGDIRRRKERLGYSSSGQQSSNASTSFNAEANSRRSFQGAQQTTKNNFHAQSSSNRGLPSPQRKTKQSTLNASSQEIVPYRKERSPSMDNADVSMALALALSNTGKLQNIEVLSRTKVGTEFVTHRGSIHFSGKNSQFLSNAMGSNRNEFLFLPNFGVKKLSEMFSSYSGSRKQRSSLAMELEESLNAMELEESLNMLIMLQDASDYMGGSNKNQVLLLKDKEENENSFKSKSSKQIKFNSDKKSLSSYQRPVNSSRSVTSKKENHLSEKTSSSSFMNSNYSNSTRGNSDSKLRIPSVIARLMGLEDLPEPVKPKVEIKEVEPQGKEEKNEINIKKSSSTENDMSEKCHVEVREETRLERITRTYIDSKKGIFGNCATNAQNIPKKTDEKVHIIRKLKKKEKPNHEVVKQKSVVASKKVQKVQCMDKESMKKQFIGNSPRGKVVKGDSINKKKEVDGNMLKAKSKKVLDNGYKIGEKHVEKIKTSIELGKEKGRETEIKIADLEENDMRTDKNRSSIVVLDQSSEESKKALENGYKIGEKHVEKNKTSMELGKEKGRETVTKIADFEENDMRTDEKRRSIVILDQSSNEEKNYNGIAGINLGAGEEQKISVSEEEPQLSGPEEKQTVTDSCNCTKGSTDLHYEDPLTENQILLREMLLNDSEFVDLSQALFTLEVNTVKFEKFTKTPLEKENNIPLLHTAHEILKRKASRLDIYEKFKIQSLNSLIRELDSDLRSLEYGRKLENFDFQRIIEREIRDGNPDANCMWEFGWNPKFIAPFEKNEVVKELEKHLTSGLITELTRDLVDEVTLV</sequence>
<dbReference type="InterPro" id="IPR032795">
    <property type="entry name" value="DUF3741-assoc"/>
</dbReference>
<gene>
    <name evidence="3" type="ORF">LUZ63_002553</name>
</gene>
<evidence type="ECO:0000313" key="4">
    <source>
        <dbReference type="Proteomes" id="UP001151287"/>
    </source>
</evidence>
<evidence type="ECO:0000259" key="2">
    <source>
        <dbReference type="Pfam" id="PF14383"/>
    </source>
</evidence>
<feature type="compositionally biased region" description="Low complexity" evidence="1">
    <location>
        <begin position="245"/>
        <end position="254"/>
    </location>
</feature>
<protein>
    <recommendedName>
        <fullName evidence="2">DUF3741 domain-containing protein</fullName>
    </recommendedName>
</protein>